<evidence type="ECO:0000256" key="2">
    <source>
        <dbReference type="SAM" id="MobiDB-lite"/>
    </source>
</evidence>
<feature type="domain" description="HIT-type" evidence="3">
    <location>
        <begin position="13"/>
        <end position="46"/>
    </location>
</feature>
<feature type="compositionally biased region" description="Polar residues" evidence="2">
    <location>
        <begin position="174"/>
        <end position="191"/>
    </location>
</feature>
<keyword evidence="5" id="KW-1185">Reference proteome</keyword>
<dbReference type="PROSITE" id="PS51083">
    <property type="entry name" value="ZF_HIT"/>
    <property type="match status" value="1"/>
</dbReference>
<sequence>MASPEGRSSPAVCALCLSAPGKYTCPRCNAPYCSLACYQGGRHSACSELFYKEAVLRALREEEAGADGRRRVEEMLLKLRERGEEEEDGGGGAEEDSGLWGSLSRQEKEHFLGLLQSGHIGVLVPEWRPWWDSQPLRSQGDKILELPQSVPGRCQGAPLPTRGQEGGTKALCRPTSSDSPPTNCAGTSQDVASVPDQVPTPPEATDAQKMASRDPMKKTAEHGPRETTPQDEKKDGGDPRPDDGAITSGVPPLLDRIPPLRSLTRSPSPLVRFTLVNVIYGYSFSLLRHNGDLSDDEMLSGFIGTLLSVSGALSTTAVYNSAAQALKSGLRAASDPMLGGDEGAAVLAMEATAKILRGDGGRRYSLAALSHLCHLLGKIRKVVTGETDAKKRAFIAKKKCLFLAAWVNENGDCLAILAAEVMMELEQHLKDLKEMAEISTGLQRVWGGIRPPAQKKLIQEVNKG</sequence>
<evidence type="ECO:0000313" key="5">
    <source>
        <dbReference type="Proteomes" id="UP001176940"/>
    </source>
</evidence>
<organism evidence="4 5">
    <name type="scientific">Ranitomeya imitator</name>
    <name type="common">mimic poison frog</name>
    <dbReference type="NCBI Taxonomy" id="111125"/>
    <lineage>
        <taxon>Eukaryota</taxon>
        <taxon>Metazoa</taxon>
        <taxon>Chordata</taxon>
        <taxon>Craniata</taxon>
        <taxon>Vertebrata</taxon>
        <taxon>Euteleostomi</taxon>
        <taxon>Amphibia</taxon>
        <taxon>Batrachia</taxon>
        <taxon>Anura</taxon>
        <taxon>Neobatrachia</taxon>
        <taxon>Hyloidea</taxon>
        <taxon>Dendrobatidae</taxon>
        <taxon>Dendrobatinae</taxon>
        <taxon>Ranitomeya</taxon>
    </lineage>
</organism>
<dbReference type="Gene3D" id="3.30.60.190">
    <property type="match status" value="1"/>
</dbReference>
<dbReference type="CDD" id="cd23024">
    <property type="entry name" value="zf-HIT_ZNHIT2-3"/>
    <property type="match status" value="1"/>
</dbReference>
<protein>
    <recommendedName>
        <fullName evidence="3">HIT-type domain-containing protein</fullName>
    </recommendedName>
</protein>
<comment type="caution">
    <text evidence="4">The sequence shown here is derived from an EMBL/GenBank/DDBJ whole genome shotgun (WGS) entry which is preliminary data.</text>
</comment>
<proteinExistence type="predicted"/>
<feature type="compositionally biased region" description="Acidic residues" evidence="2">
    <location>
        <begin position="84"/>
        <end position="97"/>
    </location>
</feature>
<dbReference type="Pfam" id="PF04438">
    <property type="entry name" value="zf-HIT"/>
    <property type="match status" value="1"/>
</dbReference>
<dbReference type="SUPFAM" id="SSF144232">
    <property type="entry name" value="HIT/MYND zinc finger-like"/>
    <property type="match status" value="1"/>
</dbReference>
<gene>
    <name evidence="4" type="ORF">RIMI_LOCUS21830672</name>
</gene>
<accession>A0ABN9MJJ0</accession>
<evidence type="ECO:0000256" key="1">
    <source>
        <dbReference type="PROSITE-ProRule" id="PRU00453"/>
    </source>
</evidence>
<feature type="region of interest" description="Disordered" evidence="2">
    <location>
        <begin position="148"/>
        <end position="260"/>
    </location>
</feature>
<keyword evidence="1" id="KW-0479">Metal-binding</keyword>
<name>A0ABN9MJJ0_9NEOB</name>
<reference evidence="4" key="1">
    <citation type="submission" date="2023-07" db="EMBL/GenBank/DDBJ databases">
        <authorList>
            <person name="Stuckert A."/>
        </authorList>
    </citation>
    <scope>NUCLEOTIDE SEQUENCE</scope>
</reference>
<dbReference type="Proteomes" id="UP001176940">
    <property type="component" value="Unassembled WGS sequence"/>
</dbReference>
<dbReference type="PANTHER" id="PTHR15555:SF0">
    <property type="entry name" value="ZINC FINGER HIT DOMAIN-CONTAINING PROTEIN 2"/>
    <property type="match status" value="1"/>
</dbReference>
<evidence type="ECO:0000259" key="3">
    <source>
        <dbReference type="PROSITE" id="PS51083"/>
    </source>
</evidence>
<keyword evidence="1" id="KW-0862">Zinc</keyword>
<dbReference type="PANTHER" id="PTHR15555">
    <property type="entry name" value="ZINC FINGER HIT DOMAIN CONTAINING PROTEIN 2 PROTEIN FON -RELATED"/>
    <property type="match status" value="1"/>
</dbReference>
<dbReference type="EMBL" id="CAUEEQ010077913">
    <property type="protein sequence ID" value="CAJ0966948.1"/>
    <property type="molecule type" value="Genomic_DNA"/>
</dbReference>
<feature type="region of interest" description="Disordered" evidence="2">
    <location>
        <begin position="81"/>
        <end position="102"/>
    </location>
</feature>
<evidence type="ECO:0000313" key="4">
    <source>
        <dbReference type="EMBL" id="CAJ0966948.1"/>
    </source>
</evidence>
<feature type="compositionally biased region" description="Basic and acidic residues" evidence="2">
    <location>
        <begin position="211"/>
        <end position="243"/>
    </location>
</feature>
<keyword evidence="1" id="KW-0863">Zinc-finger</keyword>
<dbReference type="InterPro" id="IPR039646">
    <property type="entry name" value="ZNHIT2"/>
</dbReference>
<dbReference type="InterPro" id="IPR007529">
    <property type="entry name" value="Znf_HIT"/>
</dbReference>